<organism evidence="2 3">
    <name type="scientific">Thermosinus carboxydivorans Nor1</name>
    <dbReference type="NCBI Taxonomy" id="401526"/>
    <lineage>
        <taxon>Bacteria</taxon>
        <taxon>Bacillati</taxon>
        <taxon>Bacillota</taxon>
        <taxon>Negativicutes</taxon>
        <taxon>Selenomonadales</taxon>
        <taxon>Sporomusaceae</taxon>
        <taxon>Thermosinus</taxon>
    </lineage>
</organism>
<dbReference type="GO" id="GO:0015562">
    <property type="term" value="F:efflux transmembrane transporter activity"/>
    <property type="evidence" value="ECO:0007669"/>
    <property type="project" value="TreeGrafter"/>
</dbReference>
<dbReference type="PANTHER" id="PTHR30469">
    <property type="entry name" value="MULTIDRUG RESISTANCE PROTEIN MDTA"/>
    <property type="match status" value="1"/>
</dbReference>
<evidence type="ECO:0000256" key="1">
    <source>
        <dbReference type="SAM" id="MobiDB-lite"/>
    </source>
</evidence>
<feature type="region of interest" description="Disordered" evidence="1">
    <location>
        <begin position="105"/>
        <end position="138"/>
    </location>
</feature>
<reference evidence="2 3" key="2">
    <citation type="submission" date="2007-01" db="EMBL/GenBank/DDBJ databases">
        <title>Sequencing of the draft genome and assembly of Thermosinus carboxydivorans Nor1.</title>
        <authorList>
            <consortium name="US DOE Joint Genome Institute (JGI-PGF)"/>
            <person name="Copeland A."/>
            <person name="Lucas S."/>
            <person name="Lapidus A."/>
            <person name="Barry K."/>
            <person name="Glavina del Rio T."/>
            <person name="Dalin E."/>
            <person name="Tice H."/>
            <person name="Bruce D."/>
            <person name="Pitluck S."/>
            <person name="Richardson P."/>
        </authorList>
    </citation>
    <scope>NUCLEOTIDE SEQUENCE [LARGE SCALE GENOMIC DNA]</scope>
    <source>
        <strain evidence="2 3">Nor1</strain>
    </source>
</reference>
<dbReference type="eggNOG" id="COG0845">
    <property type="taxonomic scope" value="Bacteria"/>
</dbReference>
<dbReference type="GO" id="GO:1990281">
    <property type="term" value="C:efflux pump complex"/>
    <property type="evidence" value="ECO:0007669"/>
    <property type="project" value="TreeGrafter"/>
</dbReference>
<dbReference type="Gene3D" id="1.10.287.470">
    <property type="entry name" value="Helix hairpin bin"/>
    <property type="match status" value="1"/>
</dbReference>
<feature type="compositionally biased region" description="Low complexity" evidence="1">
    <location>
        <begin position="112"/>
        <end position="127"/>
    </location>
</feature>
<dbReference type="SUPFAM" id="SSF111369">
    <property type="entry name" value="HlyD-like secretion proteins"/>
    <property type="match status" value="1"/>
</dbReference>
<dbReference type="EMBL" id="AAWL01000003">
    <property type="protein sequence ID" value="EAX48486.1"/>
    <property type="molecule type" value="Genomic_DNA"/>
</dbReference>
<protein>
    <submittedName>
        <fullName evidence="2">Uncharacterized protein</fullName>
    </submittedName>
</protein>
<gene>
    <name evidence="2" type="ORF">TcarDRAFT_2436</name>
</gene>
<dbReference type="Gene3D" id="2.40.50.100">
    <property type="match status" value="1"/>
</dbReference>
<evidence type="ECO:0000313" key="2">
    <source>
        <dbReference type="EMBL" id="EAX48486.1"/>
    </source>
</evidence>
<sequence>METTDMGKMTQQYRPAAIIITVFLLSVALVLAARSDLFPFTLWFQHIPRTPVNVTAVPIGTINKPIRIDRPGFIENSTSIPLHTEFSGRVSEIYVTEGQAVKAGQPLLKLQGSSGPSGDSGPSTATGENQKAGVSQQVQDNYDNALKDVKRYQKLYEQGAIPRRQLEDAMVRLQQAQASLNNGQNAMSSTNTNAITTTLMVPPR</sequence>
<dbReference type="Proteomes" id="UP000005139">
    <property type="component" value="Unassembled WGS sequence"/>
</dbReference>
<comment type="caution">
    <text evidence="2">The sequence shown here is derived from an EMBL/GenBank/DDBJ whole genome shotgun (WGS) entry which is preliminary data.</text>
</comment>
<dbReference type="AlphaFoldDB" id="A1HNP6"/>
<accession>A1HNP6</accession>
<name>A1HNP6_9FIRM</name>
<evidence type="ECO:0000313" key="3">
    <source>
        <dbReference type="Proteomes" id="UP000005139"/>
    </source>
</evidence>
<feature type="compositionally biased region" description="Polar residues" evidence="1">
    <location>
        <begin position="128"/>
        <end position="138"/>
    </location>
</feature>
<keyword evidence="3" id="KW-1185">Reference proteome</keyword>
<proteinExistence type="predicted"/>
<reference evidence="2 3" key="1">
    <citation type="submission" date="2007-01" db="EMBL/GenBank/DDBJ databases">
        <title>Annotation of the draft genome assembly of Thermosinus carboxydivorans Nor1.</title>
        <authorList>
            <consortium name="US DOE Joint Genome Institute (JGI-ORNL)"/>
            <person name="Larimer F."/>
            <person name="Land M."/>
            <person name="Hauser L."/>
        </authorList>
    </citation>
    <scope>NUCLEOTIDE SEQUENCE [LARGE SCALE GENOMIC DNA]</scope>
    <source>
        <strain evidence="2 3">Nor1</strain>
    </source>
</reference>